<feature type="transmembrane region" description="Helical" evidence="6">
    <location>
        <begin position="308"/>
        <end position="326"/>
    </location>
</feature>
<dbReference type="Gene3D" id="3.30.450.20">
    <property type="entry name" value="PAS domain"/>
    <property type="match status" value="2"/>
</dbReference>
<comment type="pathway">
    <text evidence="2">Purine metabolism; 3',5'-cyclic di-GMP biosynthesis.</text>
</comment>
<protein>
    <recommendedName>
        <fullName evidence="3">diguanylate cyclase</fullName>
        <ecNumber evidence="3">2.7.7.65</ecNumber>
    </recommendedName>
</protein>
<keyword evidence="4" id="KW-0547">Nucleotide-binding</keyword>
<evidence type="ECO:0000259" key="7">
    <source>
        <dbReference type="PROSITE" id="PS50887"/>
    </source>
</evidence>
<evidence type="ECO:0000256" key="3">
    <source>
        <dbReference type="ARBA" id="ARBA00012528"/>
    </source>
</evidence>
<dbReference type="Gene3D" id="3.30.70.270">
    <property type="match status" value="1"/>
</dbReference>
<dbReference type="PANTHER" id="PTHR45138">
    <property type="entry name" value="REGULATORY COMPONENTS OF SENSORY TRANSDUCTION SYSTEM"/>
    <property type="match status" value="1"/>
</dbReference>
<dbReference type="PANTHER" id="PTHR45138:SF9">
    <property type="entry name" value="DIGUANYLATE CYCLASE DGCM-RELATED"/>
    <property type="match status" value="1"/>
</dbReference>
<dbReference type="SMART" id="SM00267">
    <property type="entry name" value="GGDEF"/>
    <property type="match status" value="1"/>
</dbReference>
<dbReference type="SUPFAM" id="SSF55073">
    <property type="entry name" value="Nucleotide cyclase"/>
    <property type="match status" value="1"/>
</dbReference>
<dbReference type="InterPro" id="IPR029787">
    <property type="entry name" value="Nucleotide_cyclase"/>
</dbReference>
<keyword evidence="6" id="KW-1133">Transmembrane helix</keyword>
<dbReference type="RefSeq" id="WP_226993425.1">
    <property type="nucleotide sequence ID" value="NZ_AJKW01000008.1"/>
</dbReference>
<feature type="domain" description="GGDEF" evidence="7">
    <location>
        <begin position="387"/>
        <end position="525"/>
    </location>
</feature>
<comment type="catalytic activity">
    <reaction evidence="5">
        <text>2 GTP = 3',3'-c-di-GMP + 2 diphosphate</text>
        <dbReference type="Rhea" id="RHEA:24898"/>
        <dbReference type="ChEBI" id="CHEBI:33019"/>
        <dbReference type="ChEBI" id="CHEBI:37565"/>
        <dbReference type="ChEBI" id="CHEBI:58805"/>
        <dbReference type="EC" id="2.7.7.65"/>
    </reaction>
</comment>
<comment type="caution">
    <text evidence="8">The sequence shown here is derived from an EMBL/GenBank/DDBJ whole genome shotgun (WGS) entry which is preliminary data.</text>
</comment>
<sequence length="525" mass="58588">MQRGQDTQEVAVVPEKKQFIRMLALDTPLGRSLAFFLFILLAGSIAANAVTQYLSWERTVEEAESKAINLSLSQVRQADDTFLQTELTLQEIRRNLAYGYLPDQELNASLAELEQRLPQLDGLFIYDARGARRNSSFAQVSDEENIAESDDFLYHKDHGWMGIHIGHVVRSKISGQLVIPVSLRLNDITGGFAGVVMATVKMDYFRQFYSYFELTNNDILALLLVDGKPLYIRPFDESVLNKDLSASPLFTQVLLRSRQGSATWLSALDQVVRIYGFARSTRYPIVVVAGYDKDNLRATWLKNSIPDLLINGALLTAIILMGIVLFRQVRVNIRDRNELATLRDELVKINQTLHSMAMIDGLTGLANRRRFDAFLEQALADSAVTGQPVSLILIDVDFFKRYNDNRGHVAGDACLRRIGGVLQQASFNHGDLVARYGGEEFAIILSETPSDDALHVAEKVVRMVREQALPHPDTELPEGVVTISAGCYSMTSDGRMACLTELIKGADEALYQAKSTGRNRAVRLP</sequence>
<feature type="transmembrane region" description="Helical" evidence="6">
    <location>
        <begin position="32"/>
        <end position="50"/>
    </location>
</feature>
<evidence type="ECO:0000256" key="4">
    <source>
        <dbReference type="ARBA" id="ARBA00023134"/>
    </source>
</evidence>
<organism evidence="8 9">
    <name type="scientific">Cronobacter universalis NCTC 9529</name>
    <dbReference type="NCBI Taxonomy" id="1074000"/>
    <lineage>
        <taxon>Bacteria</taxon>
        <taxon>Pseudomonadati</taxon>
        <taxon>Pseudomonadota</taxon>
        <taxon>Gammaproteobacteria</taxon>
        <taxon>Enterobacterales</taxon>
        <taxon>Enterobacteriaceae</taxon>
        <taxon>Cronobacter</taxon>
    </lineage>
</organism>
<evidence type="ECO:0000256" key="5">
    <source>
        <dbReference type="ARBA" id="ARBA00034247"/>
    </source>
</evidence>
<keyword evidence="6" id="KW-0812">Transmembrane</keyword>
<dbReference type="InterPro" id="IPR043128">
    <property type="entry name" value="Rev_trsase/Diguanyl_cyclase"/>
</dbReference>
<dbReference type="CDD" id="cd12914">
    <property type="entry name" value="PDC1_DGC_like"/>
    <property type="match status" value="1"/>
</dbReference>
<comment type="cofactor">
    <cofactor evidence="1">
        <name>Mg(2+)</name>
        <dbReference type="ChEBI" id="CHEBI:18420"/>
    </cofactor>
</comment>
<evidence type="ECO:0000313" key="9">
    <source>
        <dbReference type="Proteomes" id="UP000254849"/>
    </source>
</evidence>
<dbReference type="CDD" id="cd12915">
    <property type="entry name" value="PDC2_DGC_like"/>
    <property type="match status" value="1"/>
</dbReference>
<keyword evidence="6" id="KW-0472">Membrane</keyword>
<dbReference type="Proteomes" id="UP000254849">
    <property type="component" value="Unassembled WGS sequence"/>
</dbReference>
<accession>A0ABY1W4D5</accession>
<evidence type="ECO:0000313" key="8">
    <source>
        <dbReference type="EMBL" id="STD11051.1"/>
    </source>
</evidence>
<gene>
    <name evidence="8" type="primary">cph2_4</name>
    <name evidence="8" type="ORF">NCTC9529_02580</name>
</gene>
<dbReference type="PROSITE" id="PS50887">
    <property type="entry name" value="GGDEF"/>
    <property type="match status" value="1"/>
</dbReference>
<dbReference type="Pfam" id="PF22588">
    <property type="entry name" value="dCache_1_like"/>
    <property type="match status" value="1"/>
</dbReference>
<evidence type="ECO:0000256" key="1">
    <source>
        <dbReference type="ARBA" id="ARBA00001946"/>
    </source>
</evidence>
<proteinExistence type="predicted"/>
<reference evidence="8 9" key="1">
    <citation type="submission" date="2018-06" db="EMBL/GenBank/DDBJ databases">
        <authorList>
            <consortium name="Pathogen Informatics"/>
            <person name="Doyle S."/>
        </authorList>
    </citation>
    <scope>NUCLEOTIDE SEQUENCE [LARGE SCALE GENOMIC DNA]</scope>
    <source>
        <strain evidence="9">NCTC 9529</strain>
    </source>
</reference>
<dbReference type="InterPro" id="IPR000160">
    <property type="entry name" value="GGDEF_dom"/>
</dbReference>
<keyword evidence="9" id="KW-1185">Reference proteome</keyword>
<evidence type="ECO:0000256" key="2">
    <source>
        <dbReference type="ARBA" id="ARBA00004665"/>
    </source>
</evidence>
<keyword evidence="4" id="KW-0342">GTP-binding</keyword>
<dbReference type="InterPro" id="IPR050469">
    <property type="entry name" value="Diguanylate_Cyclase"/>
</dbReference>
<dbReference type="EMBL" id="UFYH01000001">
    <property type="protein sequence ID" value="STD11051.1"/>
    <property type="molecule type" value="Genomic_DNA"/>
</dbReference>
<dbReference type="Pfam" id="PF00990">
    <property type="entry name" value="GGDEF"/>
    <property type="match status" value="1"/>
</dbReference>
<dbReference type="InterPro" id="IPR054327">
    <property type="entry name" value="His-kinase-like_sensor"/>
</dbReference>
<dbReference type="EC" id="2.7.7.65" evidence="3"/>
<name>A0ABY1W4D5_9ENTR</name>
<evidence type="ECO:0000256" key="6">
    <source>
        <dbReference type="SAM" id="Phobius"/>
    </source>
</evidence>
<dbReference type="NCBIfam" id="TIGR00254">
    <property type="entry name" value="GGDEF"/>
    <property type="match status" value="1"/>
</dbReference>
<dbReference type="CDD" id="cd01949">
    <property type="entry name" value="GGDEF"/>
    <property type="match status" value="1"/>
</dbReference>